<dbReference type="EMBL" id="CP108482">
    <property type="protein sequence ID" value="WUS59037.1"/>
    <property type="molecule type" value="Genomic_DNA"/>
</dbReference>
<evidence type="ECO:0000259" key="2">
    <source>
        <dbReference type="Pfam" id="PF17882"/>
    </source>
</evidence>
<evidence type="ECO:0000256" key="1">
    <source>
        <dbReference type="SAM" id="MobiDB-lite"/>
    </source>
</evidence>
<feature type="domain" description="OAA-family lectin sugar binding" evidence="2">
    <location>
        <begin position="276"/>
        <end position="329"/>
    </location>
</feature>
<feature type="region of interest" description="Disordered" evidence="1">
    <location>
        <begin position="507"/>
        <end position="540"/>
    </location>
</feature>
<dbReference type="Pfam" id="PF17882">
    <property type="entry name" value="SBD"/>
    <property type="match status" value="2"/>
</dbReference>
<dbReference type="InterPro" id="IPR040964">
    <property type="entry name" value="SBD"/>
</dbReference>
<feature type="region of interest" description="Disordered" evidence="1">
    <location>
        <begin position="60"/>
        <end position="107"/>
    </location>
</feature>
<gene>
    <name evidence="3" type="ORF">OG469_28170</name>
</gene>
<keyword evidence="4" id="KW-1185">Reference proteome</keyword>
<evidence type="ECO:0000313" key="4">
    <source>
        <dbReference type="Proteomes" id="UP001432014"/>
    </source>
</evidence>
<protein>
    <submittedName>
        <fullName evidence="3">DUF4241 domain-containing protein</fullName>
    </submittedName>
</protein>
<organism evidence="3 4">
    <name type="scientific">Kitasatospora herbaricolor</name>
    <dbReference type="NCBI Taxonomy" id="68217"/>
    <lineage>
        <taxon>Bacteria</taxon>
        <taxon>Bacillati</taxon>
        <taxon>Actinomycetota</taxon>
        <taxon>Actinomycetes</taxon>
        <taxon>Kitasatosporales</taxon>
        <taxon>Streptomycetaceae</taxon>
        <taxon>Kitasatospora</taxon>
    </lineage>
</organism>
<evidence type="ECO:0000313" key="3">
    <source>
        <dbReference type="EMBL" id="WUS59037.1"/>
    </source>
</evidence>
<name>A0ABZ1WE37_9ACTN</name>
<proteinExistence type="predicted"/>
<accession>A0ABZ1WE37</accession>
<sequence length="591" mass="60712">MEPTFADFASTPFISNNIGIRSGPGPASAEGYHAVPPGSTLELGFGLPEHPAELTVTLASDDAPVLSVNGEPVETRPGRTQPPGPEPAGAAPSGRRHHGPPPFGGRTATAAIPAALLRPGRNLLTVGPAPTAARALRISRILIDPAAHPGRAERARLADPDRDRFVPVRTRLRVFSTLRTPLDDTGEPRPGALWLALDDGTAPQLRTLSWLDAEGGRAAVGFGARMHRFQGHWVAADGRRFSYEGDAASPTGLPTGPTPGCHAVFHRLADGRPGLDLRLDAGVAPLPVELAWTDTEGRATAVLFDAGWDTFVGHTHRDGAPLGAYRGRRAPVLPAAGTGGPGTGRPVGGDAQLPGTGASFGRVRAEQVDFPALFASYAPSLAPGPRPGTPHQIQEIGDLVLPTGVLAVTDPGPDGWAGDTALPPGRYPVAVAVEPLADAPQAGQHARVRMLAVALATTPPVSWDKETWSGPNGSGLLCFGGRPATLSAGTAQAVGRLVEHARPVLAARRAAPDATGADGPAGRGRPEENPSGRDPGAFAHGWHAVAHPDAGGVAVGVLLERTGAAADPGTGRVGRDAAGRPVAYVHHFPQG</sequence>
<reference evidence="3 4" key="1">
    <citation type="submission" date="2022-10" db="EMBL/GenBank/DDBJ databases">
        <title>The complete genomes of actinobacterial strains from the NBC collection.</title>
        <authorList>
            <person name="Joergensen T.S."/>
            <person name="Alvarez Arevalo M."/>
            <person name="Sterndorff E.B."/>
            <person name="Faurdal D."/>
            <person name="Vuksanovic O."/>
            <person name="Mourched A.-S."/>
            <person name="Charusanti P."/>
            <person name="Shaw S."/>
            <person name="Blin K."/>
            <person name="Weber T."/>
        </authorList>
    </citation>
    <scope>NUCLEOTIDE SEQUENCE [LARGE SCALE GENOMIC DNA]</scope>
    <source>
        <strain evidence="3 4">NBC_01247</strain>
    </source>
</reference>
<dbReference type="RefSeq" id="WP_329494827.1">
    <property type="nucleotide sequence ID" value="NZ_CP108460.1"/>
</dbReference>
<dbReference type="Proteomes" id="UP001432014">
    <property type="component" value="Chromosome"/>
</dbReference>
<feature type="domain" description="OAA-family lectin sugar binding" evidence="2">
    <location>
        <begin position="191"/>
        <end position="247"/>
    </location>
</feature>
<feature type="compositionally biased region" description="Low complexity" evidence="1">
    <location>
        <begin position="507"/>
        <end position="520"/>
    </location>
</feature>